<dbReference type="NCBIfam" id="TIGR01179">
    <property type="entry name" value="galE"/>
    <property type="match status" value="1"/>
</dbReference>
<reference evidence="13" key="1">
    <citation type="journal article" date="2019" name="Int. J. Syst. Evol. Microbiol.">
        <title>The Global Catalogue of Microorganisms (GCM) 10K type strain sequencing project: providing services to taxonomists for standard genome sequencing and annotation.</title>
        <authorList>
            <consortium name="The Broad Institute Genomics Platform"/>
            <consortium name="The Broad Institute Genome Sequencing Center for Infectious Disease"/>
            <person name="Wu L."/>
            <person name="Ma J."/>
        </authorList>
    </citation>
    <scope>NUCLEOTIDE SEQUENCE [LARGE SCALE GENOMIC DNA]</scope>
    <source>
        <strain evidence="13">CGMCC 4.1415</strain>
    </source>
</reference>
<keyword evidence="9 10" id="KW-0119">Carbohydrate metabolism</keyword>
<gene>
    <name evidence="12" type="primary">galE</name>
    <name evidence="12" type="ORF">ACFPLB_07820</name>
</gene>
<comment type="subunit">
    <text evidence="10">Homodimer.</text>
</comment>
<comment type="catalytic activity">
    <reaction evidence="1 10">
        <text>UDP-alpha-D-glucose = UDP-alpha-D-galactose</text>
        <dbReference type="Rhea" id="RHEA:22168"/>
        <dbReference type="ChEBI" id="CHEBI:58885"/>
        <dbReference type="ChEBI" id="CHEBI:66914"/>
        <dbReference type="EC" id="5.1.3.2"/>
    </reaction>
</comment>
<evidence type="ECO:0000256" key="8">
    <source>
        <dbReference type="ARBA" id="ARBA00023235"/>
    </source>
</evidence>
<keyword evidence="13" id="KW-1185">Reference proteome</keyword>
<dbReference type="Gene3D" id="3.90.25.10">
    <property type="entry name" value="UDP-galactose 4-epimerase, domain 1"/>
    <property type="match status" value="1"/>
</dbReference>
<dbReference type="Proteomes" id="UP001596016">
    <property type="component" value="Unassembled WGS sequence"/>
</dbReference>
<dbReference type="PANTHER" id="PTHR43725:SF53">
    <property type="entry name" value="UDP-ARABINOSE 4-EPIMERASE 1"/>
    <property type="match status" value="1"/>
</dbReference>
<dbReference type="GO" id="GO:0003978">
    <property type="term" value="F:UDP-glucose 4-epimerase activity"/>
    <property type="evidence" value="ECO:0007669"/>
    <property type="project" value="UniProtKB-EC"/>
</dbReference>
<dbReference type="PANTHER" id="PTHR43725">
    <property type="entry name" value="UDP-GLUCOSE 4-EPIMERASE"/>
    <property type="match status" value="1"/>
</dbReference>
<evidence type="ECO:0000256" key="5">
    <source>
        <dbReference type="ARBA" id="ARBA00013189"/>
    </source>
</evidence>
<evidence type="ECO:0000256" key="10">
    <source>
        <dbReference type="RuleBase" id="RU366046"/>
    </source>
</evidence>
<evidence type="ECO:0000256" key="9">
    <source>
        <dbReference type="ARBA" id="ARBA00023277"/>
    </source>
</evidence>
<organism evidence="12 13">
    <name type="scientific">Aquamicrobium segne</name>
    <dbReference type="NCBI Taxonomy" id="469547"/>
    <lineage>
        <taxon>Bacteria</taxon>
        <taxon>Pseudomonadati</taxon>
        <taxon>Pseudomonadota</taxon>
        <taxon>Alphaproteobacteria</taxon>
        <taxon>Hyphomicrobiales</taxon>
        <taxon>Phyllobacteriaceae</taxon>
        <taxon>Aquamicrobium</taxon>
    </lineage>
</organism>
<evidence type="ECO:0000256" key="1">
    <source>
        <dbReference type="ARBA" id="ARBA00000083"/>
    </source>
</evidence>
<dbReference type="SUPFAM" id="SSF51735">
    <property type="entry name" value="NAD(P)-binding Rossmann-fold domains"/>
    <property type="match status" value="1"/>
</dbReference>
<evidence type="ECO:0000256" key="2">
    <source>
        <dbReference type="ARBA" id="ARBA00001911"/>
    </source>
</evidence>
<dbReference type="CDD" id="cd05247">
    <property type="entry name" value="UDP_G4E_1_SDR_e"/>
    <property type="match status" value="1"/>
</dbReference>
<comment type="similarity">
    <text evidence="4 10">Belongs to the NAD(P)-dependent epimerase/dehydratase family.</text>
</comment>
<accession>A0ABW0GWG5</accession>
<dbReference type="RefSeq" id="WP_378228802.1">
    <property type="nucleotide sequence ID" value="NZ_JBHSLL010000019.1"/>
</dbReference>
<proteinExistence type="inferred from homology"/>
<evidence type="ECO:0000256" key="6">
    <source>
        <dbReference type="ARBA" id="ARBA00018569"/>
    </source>
</evidence>
<evidence type="ECO:0000256" key="3">
    <source>
        <dbReference type="ARBA" id="ARBA00004947"/>
    </source>
</evidence>
<evidence type="ECO:0000256" key="4">
    <source>
        <dbReference type="ARBA" id="ARBA00007637"/>
    </source>
</evidence>
<dbReference type="InterPro" id="IPR001509">
    <property type="entry name" value="Epimerase_deHydtase"/>
</dbReference>
<sequence>MTVLVTGGAGYIGSHMVWELLDAGERVVVLDNLSKGFDWAVAPEGTLIEGDIANSDLVGSLMRDYGVDAVIHFAGSIVVPESVADPLTYYQNNTCKTRTLIEAAVRHGVGHFIFSSTAAVYGGTGAEPVQENAPLEPESPYGRSKLMSEWMLRDAAAAHDLRYTALRYFNVAGADPKGRTGQSTPGATHLIKVACETALGKRPFMQVYGDDYETPDGTCVRDYIHVSDLARAHRLALQRLREGGKSLIANCGYGHGYSVLDVIAAVRRVFGQDFDVRKGPRRAGDAASVVANSDLARHEFGWIPQRDDLDLIVTDALAWERRLQTMNSACN</sequence>
<comment type="cofactor">
    <cofactor evidence="2 10">
        <name>NAD(+)</name>
        <dbReference type="ChEBI" id="CHEBI:57540"/>
    </cofactor>
</comment>
<keyword evidence="8 10" id="KW-0413">Isomerase</keyword>
<dbReference type="InterPro" id="IPR036291">
    <property type="entry name" value="NAD(P)-bd_dom_sf"/>
</dbReference>
<evidence type="ECO:0000256" key="7">
    <source>
        <dbReference type="ARBA" id="ARBA00023027"/>
    </source>
</evidence>
<dbReference type="Gene3D" id="3.40.50.720">
    <property type="entry name" value="NAD(P)-binding Rossmann-like Domain"/>
    <property type="match status" value="1"/>
</dbReference>
<dbReference type="EC" id="5.1.3.2" evidence="5 10"/>
<name>A0ABW0GWG5_9HYPH</name>
<evidence type="ECO:0000313" key="12">
    <source>
        <dbReference type="EMBL" id="MFC5385870.1"/>
    </source>
</evidence>
<evidence type="ECO:0000259" key="11">
    <source>
        <dbReference type="Pfam" id="PF01370"/>
    </source>
</evidence>
<keyword evidence="7 10" id="KW-0520">NAD</keyword>
<dbReference type="InterPro" id="IPR005886">
    <property type="entry name" value="UDP_G4E"/>
</dbReference>
<feature type="domain" description="NAD-dependent epimerase/dehydratase" evidence="11">
    <location>
        <begin position="3"/>
        <end position="252"/>
    </location>
</feature>
<dbReference type="Pfam" id="PF01370">
    <property type="entry name" value="Epimerase"/>
    <property type="match status" value="1"/>
</dbReference>
<comment type="pathway">
    <text evidence="3 10">Carbohydrate metabolism; galactose metabolism.</text>
</comment>
<dbReference type="EMBL" id="JBHSLL010000019">
    <property type="protein sequence ID" value="MFC5385870.1"/>
    <property type="molecule type" value="Genomic_DNA"/>
</dbReference>
<evidence type="ECO:0000313" key="13">
    <source>
        <dbReference type="Proteomes" id="UP001596016"/>
    </source>
</evidence>
<protein>
    <recommendedName>
        <fullName evidence="6 10">UDP-glucose 4-epimerase</fullName>
        <ecNumber evidence="5 10">5.1.3.2</ecNumber>
    </recommendedName>
</protein>
<comment type="caution">
    <text evidence="12">The sequence shown here is derived from an EMBL/GenBank/DDBJ whole genome shotgun (WGS) entry which is preliminary data.</text>
</comment>